<dbReference type="PANTHER" id="PTHR13298">
    <property type="entry name" value="CYTOSOLIC REGULATOR PIANISSIMO"/>
    <property type="match status" value="1"/>
</dbReference>
<feature type="domain" description="Rapamycin-insensitive companion of mTOR" evidence="6">
    <location>
        <begin position="1057"/>
        <end position="1129"/>
    </location>
</feature>
<evidence type="ECO:0000256" key="1">
    <source>
        <dbReference type="ARBA" id="ARBA00008878"/>
    </source>
</evidence>
<feature type="compositionally biased region" description="Gly residues" evidence="3">
    <location>
        <begin position="1880"/>
        <end position="1891"/>
    </location>
</feature>
<comment type="caution">
    <text evidence="7">The sequence shown here is derived from an EMBL/GenBank/DDBJ whole genome shotgun (WGS) entry which is preliminary data.</text>
</comment>
<dbReference type="InterPro" id="IPR028267">
    <property type="entry name" value="Pianissimo_N"/>
</dbReference>
<reference evidence="7" key="1">
    <citation type="journal article" date="2020" name="Fungal Divers.">
        <title>Resolving the Mortierellaceae phylogeny through synthesis of multi-gene phylogenetics and phylogenomics.</title>
        <authorList>
            <person name="Vandepol N."/>
            <person name="Liber J."/>
            <person name="Desiro A."/>
            <person name="Na H."/>
            <person name="Kennedy M."/>
            <person name="Barry K."/>
            <person name="Grigoriev I.V."/>
            <person name="Miller A.N."/>
            <person name="O'Donnell K."/>
            <person name="Stajich J.E."/>
            <person name="Bonito G."/>
        </authorList>
    </citation>
    <scope>NUCLEOTIDE SEQUENCE</scope>
    <source>
        <strain evidence="7">NRRL 2591</strain>
    </source>
</reference>
<dbReference type="GO" id="GO:0038203">
    <property type="term" value="P:TORC2 signaling"/>
    <property type="evidence" value="ECO:0007669"/>
    <property type="project" value="TreeGrafter"/>
</dbReference>
<feature type="region of interest" description="Disordered" evidence="3">
    <location>
        <begin position="1721"/>
        <end position="1773"/>
    </location>
</feature>
<name>A0A9P6F2A0_9FUNG</name>
<feature type="compositionally biased region" description="Polar residues" evidence="3">
    <location>
        <begin position="1994"/>
        <end position="2004"/>
    </location>
</feature>
<dbReference type="SMART" id="SM01308">
    <property type="entry name" value="RICTOR_N"/>
    <property type="match status" value="1"/>
</dbReference>
<protein>
    <submittedName>
        <fullName evidence="7">Uncharacterized protein</fullName>
    </submittedName>
</protein>
<dbReference type="Gene3D" id="1.25.10.10">
    <property type="entry name" value="Leucine-rich Repeat Variant"/>
    <property type="match status" value="1"/>
</dbReference>
<dbReference type="Gene3D" id="1.10.287.160">
    <property type="entry name" value="HR1 repeat"/>
    <property type="match status" value="1"/>
</dbReference>
<dbReference type="InterPro" id="IPR029453">
    <property type="entry name" value="Rictor_IV"/>
</dbReference>
<evidence type="ECO:0000256" key="2">
    <source>
        <dbReference type="SAM" id="Coils"/>
    </source>
</evidence>
<evidence type="ECO:0000259" key="5">
    <source>
        <dbReference type="SMART" id="SM01308"/>
    </source>
</evidence>
<dbReference type="InterPro" id="IPR029452">
    <property type="entry name" value="RICTOR_V"/>
</dbReference>
<evidence type="ECO:0000313" key="8">
    <source>
        <dbReference type="Proteomes" id="UP000723463"/>
    </source>
</evidence>
<feature type="compositionally biased region" description="Low complexity" evidence="3">
    <location>
        <begin position="1651"/>
        <end position="1676"/>
    </location>
</feature>
<dbReference type="SMART" id="SM01310">
    <property type="entry name" value="RICTOR_V"/>
    <property type="match status" value="1"/>
</dbReference>
<feature type="coiled-coil region" evidence="2">
    <location>
        <begin position="116"/>
        <end position="143"/>
    </location>
</feature>
<dbReference type="SMART" id="SM01303">
    <property type="entry name" value="RasGEF_N_2"/>
    <property type="match status" value="1"/>
</dbReference>
<feature type="region of interest" description="Disordered" evidence="3">
    <location>
        <begin position="1651"/>
        <end position="1695"/>
    </location>
</feature>
<dbReference type="InterPro" id="IPR011989">
    <property type="entry name" value="ARM-like"/>
</dbReference>
<evidence type="ECO:0000313" key="7">
    <source>
        <dbReference type="EMBL" id="KAF9540774.1"/>
    </source>
</evidence>
<feature type="compositionally biased region" description="Acidic residues" evidence="3">
    <location>
        <begin position="40"/>
        <end position="72"/>
    </location>
</feature>
<evidence type="ECO:0000256" key="3">
    <source>
        <dbReference type="SAM" id="MobiDB-lite"/>
    </source>
</evidence>
<accession>A0A9P6F2A0</accession>
<dbReference type="InterPro" id="IPR011072">
    <property type="entry name" value="HR1_rho-bd"/>
</dbReference>
<dbReference type="Pfam" id="PF14668">
    <property type="entry name" value="RICTOR_V"/>
    <property type="match status" value="1"/>
</dbReference>
<evidence type="ECO:0000259" key="6">
    <source>
        <dbReference type="SMART" id="SM01310"/>
    </source>
</evidence>
<dbReference type="Pfam" id="PF14663">
    <property type="entry name" value="RasGEF_N_2"/>
    <property type="match status" value="1"/>
</dbReference>
<feature type="region of interest" description="Disordered" evidence="3">
    <location>
        <begin position="1403"/>
        <end position="1436"/>
    </location>
</feature>
<dbReference type="SMART" id="SM01307">
    <property type="entry name" value="RICTOR_M"/>
    <property type="match status" value="1"/>
</dbReference>
<gene>
    <name evidence="7" type="ORF">EC957_003747</name>
</gene>
<keyword evidence="2" id="KW-0175">Coiled coil</keyword>
<dbReference type="Pfam" id="PF14664">
    <property type="entry name" value="RICTOR_N"/>
    <property type="match status" value="1"/>
</dbReference>
<dbReference type="Pfam" id="PF14666">
    <property type="entry name" value="RICTOR_M"/>
    <property type="match status" value="1"/>
</dbReference>
<proteinExistence type="inferred from homology"/>
<dbReference type="InterPro" id="IPR029451">
    <property type="entry name" value="RICTOR_M"/>
</dbReference>
<feature type="region of interest" description="Disordered" evidence="3">
    <location>
        <begin position="1786"/>
        <end position="2004"/>
    </location>
</feature>
<feature type="region of interest" description="Disordered" evidence="3">
    <location>
        <begin position="1583"/>
        <end position="1604"/>
    </location>
</feature>
<sequence length="2017" mass="220975">MESPMELNGEASPPLLPVTEGATSWTTSQGDDNEGGIGTLDDDADMQDSDPDTTDNYDPELGDGQDLDDEEDDLETKMDELYHQLQVETKAKESAESLLEVYRSKDVGATGNNKLRNQVEQELQATIERLSDLNAQLDYYKQRAFDPPSFGYVPEQVLKESQQSFPVIAGRSHSNSFSTSDYADNEDDRQSIHSQLGDIISSLWSLLDSPSVRLENLSNLVNILKQNPHIHPGYPLQELVGCLRFCLASTVREIRLNAYRCLRLLSGAGPLGPILTYHKVDIFIVRSLMADHQLESERIEALKLVRCFVTTKEGMQHVSDSVLRAVIAIAEQTDEKLRNACLETLGEMIMSDPKPVARCGGFRAVLMALSDNLQDLSDALLKVFLYMLESPETRGYVRQGLDSEMVMAVFTDIYSLGPAYLDRVKASSRIVTSMVRSWAGLFDLCANDRRAVRSLIQSIKLPIQENRKVLLDMLYDIFRIQTPRWLKDFLDGKSSKLESLDAWMEDLERYWGNNLQPLGLVDHHQSVVLTVFIDAGLIETLISLIVDDTLAKTTHTDARKVLRKATLLIPELMQLSHKVLPPHKSTYLQTLPSLFKVASNFEDQILRHVATNAFRFIDTLCRTTFSSIPESLDDGRGQRNVDRIKQRINTQMDEANFRTLLNDTQVLATKDVSKWRWDMILEIIQGPMVSPRRMDEAIRGTKFTKRLLAFYRPLNHRYSSQPAHDYNHKYTKIGCALFDTLANSTEGTKYLAQNKILRLIADGLAQLDPMQHPVSDPIFSKEKMETTMTSGYFEMLGALCRTRSGCRLLEKFKIFNLYYRLSELRSRDDIVKKIITSTDYSMDGHPRVILSKIMTSGYKHIRLFATQHLGTVLKVERGESSDWGIRLLYTQLCDPSSDVSHMAVRALDDACSHHKNLDLLIRLRPNLDHLGEAGSPLLLRFLSTSTGFQHLHDISYIEGEMDEWFMFANRQYMIQTEVKLAKAMELQRYNPFSEDGKFENETEHQLARAKQVLGSHFYGELTKTKEGCQLLRAKGHFSDYARYIREHCAESKDPNIIGELKSILWAVGNIGSTPGGLPFLEDEDLIKYIVGMAERSKILSIKGTCFYVLGLLCKTTQGVEILENYGWQGILHLDRSPRGLCLPKDLGRFLEVPPWALFKEDIPKLVLPLTTEGNAVEKEILRATGELGNHILTNGASKNLAKIKSEHPNAFTSLALYTNVLDMLAHYHFRLPVRRFILGLFDVKFEGTQWDRLDGLGECNAESKMKAGTPSGASSTVFTFGKRSASTSAVSGTTTPYGLPSGSHYSSEARSAAAVNRRVMTTPLLSYRNSEGGSSQIYQRLDDSPIGMQSSPPVANDTGLFKGTLAERKLRQPPLPISTSALLSSPGRVGAYQSGVTSPISVDSPIAQEQQRDVPVAVSSPTAKAPDTPELPQETDRTMASVSRALLRLDTSLSVATAGRTESQEPSPELALLSVTSDSPRTPLDASLPQTLVEAHTNGGPLSGGLEQPSPVVALGSPMYTPSLPPPPPPRPPPHAYEILYTNKPYHKNFAKEAGLAPLPPRVKTEMFTAEEDDKEDRKRWPALGGSLQENPIPQIATPPPTNSRHGATKVVIGFNPPPPPPKALPNFANFMSSRPRRQYNAAILAAHSANSSNSASTPASTNPPATSATTSNTTTGMHAPLPDFSHLPQTRRKRPPLAPLLAGRIQAPVAIKSIVSRSRSSTLTGILEGDPDETTSEEFRKADQPSNHVALGSPLMQDGGAEWSSLGGPARTPSSPLFVKDQALSRSRAGSLTENGYGSHGSVPSIRHQQGMGSPDLRLENGSRSPAFLPPPPPLMPLTGAPKPRRLSDVQASSRIGGITSSGGSKSDMSNSRVMMASGPGGGGGGGGGSKSAQSSPRLGSIPFPRPPPVLANVESSFQRLSPLANVPPPLQVIAPAAPSPAAPSPAAPSPAAFAYSPSNGSPLTLPRTTTAPTTTLTTTTTSSSSESREGSQNEGSSPASASVIQKSAIIGLGLS</sequence>
<organism evidence="7 8">
    <name type="scientific">Mortierella hygrophila</name>
    <dbReference type="NCBI Taxonomy" id="979708"/>
    <lineage>
        <taxon>Eukaryota</taxon>
        <taxon>Fungi</taxon>
        <taxon>Fungi incertae sedis</taxon>
        <taxon>Mucoromycota</taxon>
        <taxon>Mortierellomycotina</taxon>
        <taxon>Mortierellomycetes</taxon>
        <taxon>Mortierellales</taxon>
        <taxon>Mortierellaceae</taxon>
        <taxon>Mortierella</taxon>
    </lineage>
</organism>
<dbReference type="SUPFAM" id="SSF46585">
    <property type="entry name" value="HR1 repeat"/>
    <property type="match status" value="1"/>
</dbReference>
<comment type="similarity">
    <text evidence="1">Belongs to the RICTOR family.</text>
</comment>
<feature type="region of interest" description="Disordered" evidence="3">
    <location>
        <begin position="1"/>
        <end position="72"/>
    </location>
</feature>
<dbReference type="Pfam" id="PF02185">
    <property type="entry name" value="HR1"/>
    <property type="match status" value="1"/>
</dbReference>
<keyword evidence="8" id="KW-1185">Reference proteome</keyword>
<evidence type="ECO:0000259" key="4">
    <source>
        <dbReference type="SMART" id="SM01307"/>
    </source>
</evidence>
<feature type="domain" description="Rapamycin-insensitive companion of mTOR middle" evidence="4">
    <location>
        <begin position="652"/>
        <end position="875"/>
    </location>
</feature>
<dbReference type="PANTHER" id="PTHR13298:SF11">
    <property type="entry name" value="RAPAMYCIN-INSENSITIVE COMPANION OF MTOR"/>
    <property type="match status" value="1"/>
</dbReference>
<feature type="compositionally biased region" description="Pro residues" evidence="3">
    <location>
        <begin position="1939"/>
        <end position="1950"/>
    </location>
</feature>
<dbReference type="SUPFAM" id="SSF48371">
    <property type="entry name" value="ARM repeat"/>
    <property type="match status" value="1"/>
</dbReference>
<dbReference type="InterPro" id="IPR016024">
    <property type="entry name" value="ARM-type_fold"/>
</dbReference>
<feature type="domain" description="Rapamycin-insensitive companion of mTOR N-terminal" evidence="5">
    <location>
        <begin position="214"/>
        <end position="581"/>
    </location>
</feature>
<dbReference type="EMBL" id="JAAAXW010000188">
    <property type="protein sequence ID" value="KAF9540774.1"/>
    <property type="molecule type" value="Genomic_DNA"/>
</dbReference>
<dbReference type="InterPro" id="IPR036274">
    <property type="entry name" value="HR1_rpt_sf"/>
</dbReference>
<dbReference type="GO" id="GO:0031932">
    <property type="term" value="C:TORC2 complex"/>
    <property type="evidence" value="ECO:0007669"/>
    <property type="project" value="InterPro"/>
</dbReference>
<feature type="compositionally biased region" description="Low complexity" evidence="3">
    <location>
        <begin position="1951"/>
        <end position="1987"/>
    </location>
</feature>
<feature type="compositionally biased region" description="Low complexity" evidence="3">
    <location>
        <begin position="1854"/>
        <end position="1873"/>
    </location>
</feature>
<dbReference type="Proteomes" id="UP000723463">
    <property type="component" value="Unassembled WGS sequence"/>
</dbReference>
<feature type="compositionally biased region" description="Polar residues" evidence="3">
    <location>
        <begin position="21"/>
        <end position="30"/>
    </location>
</feature>
<dbReference type="InterPro" id="IPR028268">
    <property type="entry name" value="Pianissimo_fam"/>
</dbReference>
<feature type="compositionally biased region" description="Polar residues" evidence="3">
    <location>
        <begin position="1786"/>
        <end position="1797"/>
    </location>
</feature>